<comment type="subcellular location">
    <subcellularLocation>
        <location evidence="1 7">Cell outer membrane</location>
        <topology evidence="1 7">Multi-pass membrane protein</topology>
    </subcellularLocation>
</comment>
<evidence type="ECO:0000256" key="1">
    <source>
        <dbReference type="ARBA" id="ARBA00004571"/>
    </source>
</evidence>
<evidence type="ECO:0000313" key="9">
    <source>
        <dbReference type="Proteomes" id="UP000195807"/>
    </source>
</evidence>
<evidence type="ECO:0000313" key="8">
    <source>
        <dbReference type="EMBL" id="ARU17702.1"/>
    </source>
</evidence>
<geneLocation type="plasmid" evidence="9">
    <name>pcme4a9i</name>
</geneLocation>
<dbReference type="AlphaFoldDB" id="A0A1Z1FG12"/>
<keyword evidence="3 7" id="KW-1134">Transmembrane beta strand</keyword>
<evidence type="ECO:0000256" key="6">
    <source>
        <dbReference type="ARBA" id="ARBA00023237"/>
    </source>
</evidence>
<dbReference type="InterPro" id="IPR036942">
    <property type="entry name" value="Beta-barrel_TonB_sf"/>
</dbReference>
<evidence type="ECO:0000256" key="4">
    <source>
        <dbReference type="ARBA" id="ARBA00022692"/>
    </source>
</evidence>
<gene>
    <name evidence="8" type="ORF">A9D14_15125</name>
</gene>
<evidence type="ECO:0008006" key="10">
    <source>
        <dbReference type="Google" id="ProtNLM"/>
    </source>
</evidence>
<keyword evidence="6 7" id="KW-0998">Cell outer membrane</keyword>
<reference evidence="8 9" key="1">
    <citation type="submission" date="2017-01" db="EMBL/GenBank/DDBJ databases">
        <title>Complete genome sequence of esterase-producing bacterium Croceicoccus marinus E4A9.</title>
        <authorList>
            <person name="Wu Y.-H."/>
            <person name="Cheng H."/>
            <person name="Xu L."/>
            <person name="Huo Y.-Y."/>
            <person name="Wang C.-S."/>
            <person name="Xu X.-W."/>
        </authorList>
    </citation>
    <scope>NUCLEOTIDE SEQUENCE [LARGE SCALE GENOMIC DNA]</scope>
    <source>
        <strain evidence="8 9">E4A9</strain>
        <plasmid evidence="9">Plasmid pcme4a9i</plasmid>
    </source>
</reference>
<evidence type="ECO:0000256" key="3">
    <source>
        <dbReference type="ARBA" id="ARBA00022452"/>
    </source>
</evidence>
<proteinExistence type="inferred from homology"/>
<dbReference type="KEGG" id="cman:A9D14_15125"/>
<keyword evidence="2 7" id="KW-0813">Transport</keyword>
<keyword evidence="8" id="KW-0614">Plasmid</keyword>
<dbReference type="SUPFAM" id="SSF56935">
    <property type="entry name" value="Porins"/>
    <property type="match status" value="1"/>
</dbReference>
<name>A0A1Z1FG12_9SPHN</name>
<sequence>MDLRLDWKRVAGSQFSAALFMRNAFDEEYIVGSNNQLPTQFASVSYLYGEPRTFGGEIRFDF</sequence>
<keyword evidence="5 7" id="KW-0472">Membrane</keyword>
<dbReference type="Proteomes" id="UP000195807">
    <property type="component" value="Plasmid pCME4A9I"/>
</dbReference>
<keyword evidence="4 7" id="KW-0812">Transmembrane</keyword>
<protein>
    <recommendedName>
        <fullName evidence="10">TonB-dependent receptor</fullName>
    </recommendedName>
</protein>
<keyword evidence="9" id="KW-1185">Reference proteome</keyword>
<evidence type="ECO:0000256" key="7">
    <source>
        <dbReference type="PROSITE-ProRule" id="PRU01360"/>
    </source>
</evidence>
<organism evidence="8 9">
    <name type="scientific">Croceicoccus marinus</name>
    <dbReference type="NCBI Taxonomy" id="450378"/>
    <lineage>
        <taxon>Bacteria</taxon>
        <taxon>Pseudomonadati</taxon>
        <taxon>Pseudomonadota</taxon>
        <taxon>Alphaproteobacteria</taxon>
        <taxon>Sphingomonadales</taxon>
        <taxon>Erythrobacteraceae</taxon>
        <taxon>Croceicoccus</taxon>
    </lineage>
</organism>
<dbReference type="InterPro" id="IPR039426">
    <property type="entry name" value="TonB-dep_rcpt-like"/>
</dbReference>
<evidence type="ECO:0000256" key="2">
    <source>
        <dbReference type="ARBA" id="ARBA00022448"/>
    </source>
</evidence>
<dbReference type="PROSITE" id="PS52016">
    <property type="entry name" value="TONB_DEPENDENT_REC_3"/>
    <property type="match status" value="1"/>
</dbReference>
<dbReference type="GO" id="GO:0009279">
    <property type="term" value="C:cell outer membrane"/>
    <property type="evidence" value="ECO:0007669"/>
    <property type="project" value="UniProtKB-SubCell"/>
</dbReference>
<comment type="similarity">
    <text evidence="7">Belongs to the TonB-dependent receptor family.</text>
</comment>
<dbReference type="Gene3D" id="2.40.170.20">
    <property type="entry name" value="TonB-dependent receptor, beta-barrel domain"/>
    <property type="match status" value="1"/>
</dbReference>
<accession>A0A1Z1FG12</accession>
<evidence type="ECO:0000256" key="5">
    <source>
        <dbReference type="ARBA" id="ARBA00023136"/>
    </source>
</evidence>
<dbReference type="EMBL" id="CP019603">
    <property type="protein sequence ID" value="ARU17702.1"/>
    <property type="molecule type" value="Genomic_DNA"/>
</dbReference>